<feature type="domain" description="EAL" evidence="3">
    <location>
        <begin position="9"/>
        <end position="264"/>
    </location>
</feature>
<feature type="modified residue" description="4-aspartylphosphate" evidence="1">
    <location>
        <position position="323"/>
    </location>
</feature>
<dbReference type="PROSITE" id="PS50110">
    <property type="entry name" value="RESPONSE_REGULATORY"/>
    <property type="match status" value="1"/>
</dbReference>
<dbReference type="Gene3D" id="3.40.50.2300">
    <property type="match status" value="1"/>
</dbReference>
<dbReference type="SUPFAM" id="SSF52172">
    <property type="entry name" value="CheY-like"/>
    <property type="match status" value="1"/>
</dbReference>
<dbReference type="Gene3D" id="3.20.20.450">
    <property type="entry name" value="EAL domain"/>
    <property type="match status" value="1"/>
</dbReference>
<keyword evidence="5" id="KW-1185">Reference proteome</keyword>
<dbReference type="InterPro" id="IPR050706">
    <property type="entry name" value="Cyclic-di-GMP_PDE-like"/>
</dbReference>
<evidence type="ECO:0000313" key="4">
    <source>
        <dbReference type="EMBL" id="MDX6850680.1"/>
    </source>
</evidence>
<proteinExistence type="predicted"/>
<dbReference type="SMART" id="SM00052">
    <property type="entry name" value="EAL"/>
    <property type="match status" value="1"/>
</dbReference>
<dbReference type="RefSeq" id="WP_302721111.1">
    <property type="nucleotide sequence ID" value="NZ_JAULRU010000256.1"/>
</dbReference>
<reference evidence="4 5" key="1">
    <citation type="submission" date="2023-11" db="EMBL/GenBank/DDBJ databases">
        <title>Gilvimarinus fulvus sp. nov., isolated from the surface of Kelp.</title>
        <authorList>
            <person name="Sun Y.Y."/>
            <person name="Gong Y."/>
            <person name="Du Z.J."/>
        </authorList>
    </citation>
    <scope>NUCLEOTIDE SEQUENCE [LARGE SCALE GENOMIC DNA]</scope>
    <source>
        <strain evidence="4 5">SDUM040013</strain>
    </source>
</reference>
<dbReference type="CDD" id="cd01948">
    <property type="entry name" value="EAL"/>
    <property type="match status" value="1"/>
</dbReference>
<dbReference type="InterPro" id="IPR011006">
    <property type="entry name" value="CheY-like_superfamily"/>
</dbReference>
<comment type="caution">
    <text evidence="4">The sequence shown here is derived from an EMBL/GenBank/DDBJ whole genome shotgun (WGS) entry which is preliminary data.</text>
</comment>
<dbReference type="InterPro" id="IPR035919">
    <property type="entry name" value="EAL_sf"/>
</dbReference>
<name>A0ABU4S0J5_9GAMM</name>
<dbReference type="PROSITE" id="PS50883">
    <property type="entry name" value="EAL"/>
    <property type="match status" value="1"/>
</dbReference>
<feature type="domain" description="Response regulatory" evidence="2">
    <location>
        <begin position="275"/>
        <end position="387"/>
    </location>
</feature>
<evidence type="ECO:0000259" key="3">
    <source>
        <dbReference type="PROSITE" id="PS50883"/>
    </source>
</evidence>
<gene>
    <name evidence="4" type="ORF">SCD92_15005</name>
</gene>
<dbReference type="EMBL" id="JAXAFO010000029">
    <property type="protein sequence ID" value="MDX6850680.1"/>
    <property type="molecule type" value="Genomic_DNA"/>
</dbReference>
<accession>A0ABU4S0J5</accession>
<dbReference type="SUPFAM" id="SSF141868">
    <property type="entry name" value="EAL domain-like"/>
    <property type="match status" value="1"/>
</dbReference>
<evidence type="ECO:0000256" key="1">
    <source>
        <dbReference type="PROSITE-ProRule" id="PRU00169"/>
    </source>
</evidence>
<dbReference type="PANTHER" id="PTHR33121:SF70">
    <property type="entry name" value="SIGNALING PROTEIN YKOW"/>
    <property type="match status" value="1"/>
</dbReference>
<keyword evidence="1" id="KW-0597">Phosphoprotein</keyword>
<evidence type="ECO:0000259" key="2">
    <source>
        <dbReference type="PROSITE" id="PS50110"/>
    </source>
</evidence>
<evidence type="ECO:0000313" key="5">
    <source>
        <dbReference type="Proteomes" id="UP001273505"/>
    </source>
</evidence>
<sequence>MESVSGISKEISSDDVEKAFAEDWFTVVYQPQFSLSRDTGFTGAEAFVRLKHPEHGLMIPGAFLPMVDSMHKMRELTERVVALVANDWIALSEQGTDINVAINVDRSLLHIDGFGKALGKTLKQHKVPRQKITLEFTGLLEPDFLSETVRKSLMELHLKGFCISLDGFSVAESSQSLPDDVVIDEIKLDRDLVKSLLTKERCKDAMRSAMHNANRFSMRVVAVGIEDEETADFLARNGCDRGQGYYFGTPEEFSTLRDTYVEGADERHSGAERANILIVEDDVQYLNLLNESLSDNYNVRTTDCLRGAREALQDFSPDIVIIDLNLPDGRGVDLSGSGELGDNVSTIFISGAKEFASRLEAYEAGGMDFIEKPFSIRELMAKIRQMATYQLRSRDMSDRNKESQQMVMRSLQQTAYYGDIVQFFKNILVCTDEEQLSREFFRFSAGKGLRTAIEFRSKNTVSSYDQDMGVCSPTEVNIFEVLKEKGRLYEFAQRMMVNDDHVSFLVKNVPVDSVEKGELRDYVAVLVEALEARYREILRQRIVNEATEVMQELVQQLLSLVNVDSGEKKELLDDYSMELKMSFHVLQLTLEQENYLTDIIEKMLNHNEAAEKSTVEISNTVEYILKQMATDLAELEVKAPAAEEESAGGSTVELF</sequence>
<dbReference type="InterPro" id="IPR001633">
    <property type="entry name" value="EAL_dom"/>
</dbReference>
<dbReference type="InterPro" id="IPR001789">
    <property type="entry name" value="Sig_transdc_resp-reg_receiver"/>
</dbReference>
<dbReference type="SMART" id="SM00448">
    <property type="entry name" value="REC"/>
    <property type="match status" value="1"/>
</dbReference>
<protein>
    <submittedName>
        <fullName evidence="4">EAL domain-containing protein</fullName>
    </submittedName>
</protein>
<dbReference type="CDD" id="cd00156">
    <property type="entry name" value="REC"/>
    <property type="match status" value="1"/>
</dbReference>
<dbReference type="PANTHER" id="PTHR33121">
    <property type="entry name" value="CYCLIC DI-GMP PHOSPHODIESTERASE PDEF"/>
    <property type="match status" value="1"/>
</dbReference>
<organism evidence="4 5">
    <name type="scientific">Gilvimarinus gilvus</name>
    <dbReference type="NCBI Taxonomy" id="3058038"/>
    <lineage>
        <taxon>Bacteria</taxon>
        <taxon>Pseudomonadati</taxon>
        <taxon>Pseudomonadota</taxon>
        <taxon>Gammaproteobacteria</taxon>
        <taxon>Cellvibrionales</taxon>
        <taxon>Cellvibrionaceae</taxon>
        <taxon>Gilvimarinus</taxon>
    </lineage>
</organism>
<dbReference type="Proteomes" id="UP001273505">
    <property type="component" value="Unassembled WGS sequence"/>
</dbReference>
<dbReference type="Pfam" id="PF00563">
    <property type="entry name" value="EAL"/>
    <property type="match status" value="1"/>
</dbReference>
<dbReference type="Pfam" id="PF00072">
    <property type="entry name" value="Response_reg"/>
    <property type="match status" value="1"/>
</dbReference>